<evidence type="ECO:0000313" key="1">
    <source>
        <dbReference type="EMBL" id="MCC2137296.1"/>
    </source>
</evidence>
<dbReference type="RefSeq" id="WP_308449542.1">
    <property type="nucleotide sequence ID" value="NZ_JAJEQC010000009.1"/>
</dbReference>
<evidence type="ECO:0000313" key="2">
    <source>
        <dbReference type="Proteomes" id="UP001199424"/>
    </source>
</evidence>
<name>A0AAE3DG77_9FIRM</name>
<organism evidence="1 2">
    <name type="scientific">Hominenteromicrobium mulieris</name>
    <dbReference type="NCBI Taxonomy" id="2885357"/>
    <lineage>
        <taxon>Bacteria</taxon>
        <taxon>Bacillati</taxon>
        <taxon>Bacillota</taxon>
        <taxon>Clostridia</taxon>
        <taxon>Eubacteriales</taxon>
        <taxon>Oscillospiraceae</taxon>
        <taxon>Hominenteromicrobium</taxon>
    </lineage>
</organism>
<reference evidence="1" key="1">
    <citation type="submission" date="2021-10" db="EMBL/GenBank/DDBJ databases">
        <title>Anaerobic single-cell dispensing facilitates the cultivation of human gut bacteria.</title>
        <authorList>
            <person name="Afrizal A."/>
        </authorList>
    </citation>
    <scope>NUCLEOTIDE SEQUENCE</scope>
    <source>
        <strain evidence="1">CLA-AA-H250</strain>
    </source>
</reference>
<dbReference type="EMBL" id="JAJEQC010000009">
    <property type="protein sequence ID" value="MCC2137296.1"/>
    <property type="molecule type" value="Genomic_DNA"/>
</dbReference>
<keyword evidence="2" id="KW-1185">Reference proteome</keyword>
<protein>
    <submittedName>
        <fullName evidence="1">TnpV protein</fullName>
    </submittedName>
</protein>
<gene>
    <name evidence="1" type="ORF">LKD31_09720</name>
</gene>
<accession>A0AAE3DG77</accession>
<dbReference type="InterPro" id="IPR026989">
    <property type="entry name" value="TnpV"/>
</dbReference>
<sequence length="122" mass="14393">MTEFEKLGGTYRQAGNYFLPNLEIDNQSDVQIGIWGQRHRRHLKEHHRVRYYNLLTTGMLNDYLAEVESRAQAMFDTLVKELSEKENLNEKLKASDPLEWVRRSNNIRNRATEIVNAEVIFV</sequence>
<comment type="caution">
    <text evidence="1">The sequence shown here is derived from an EMBL/GenBank/DDBJ whole genome shotgun (WGS) entry which is preliminary data.</text>
</comment>
<dbReference type="Pfam" id="PF14198">
    <property type="entry name" value="TnpV"/>
    <property type="match status" value="1"/>
</dbReference>
<dbReference type="Proteomes" id="UP001199424">
    <property type="component" value="Unassembled WGS sequence"/>
</dbReference>
<proteinExistence type="predicted"/>
<dbReference type="AlphaFoldDB" id="A0AAE3DG77"/>